<feature type="signal peptide" evidence="2">
    <location>
        <begin position="1"/>
        <end position="26"/>
    </location>
</feature>
<organism evidence="3 4">
    <name type="scientific">Micromonospora olivasterospora</name>
    <dbReference type="NCBI Taxonomy" id="1880"/>
    <lineage>
        <taxon>Bacteria</taxon>
        <taxon>Bacillati</taxon>
        <taxon>Actinomycetota</taxon>
        <taxon>Actinomycetes</taxon>
        <taxon>Micromonosporales</taxon>
        <taxon>Micromonosporaceae</taxon>
        <taxon>Micromonospora</taxon>
    </lineage>
</organism>
<feature type="region of interest" description="Disordered" evidence="1">
    <location>
        <begin position="45"/>
        <end position="74"/>
    </location>
</feature>
<gene>
    <name evidence="3" type="ORF">JD77_03145</name>
</gene>
<dbReference type="Proteomes" id="UP000319825">
    <property type="component" value="Unassembled WGS sequence"/>
</dbReference>
<dbReference type="AlphaFoldDB" id="A0A562IAY2"/>
<evidence type="ECO:0000313" key="3">
    <source>
        <dbReference type="EMBL" id="TWH68157.1"/>
    </source>
</evidence>
<evidence type="ECO:0000313" key="4">
    <source>
        <dbReference type="Proteomes" id="UP000319825"/>
    </source>
</evidence>
<evidence type="ECO:0000256" key="2">
    <source>
        <dbReference type="SAM" id="SignalP"/>
    </source>
</evidence>
<dbReference type="OrthoDB" id="4565789at2"/>
<sequence length="173" mass="17990">MPNKRHLTLAGLLAAAVGLAATTACSDQPDAEHAPAPAAAVKTAFPGLTPASGEPTLPRLSRQHPAPGTVTTVPGPFDDRFDFADLTLNRDTVGGSIKVTSDVSAILELQVVAGLYDSNGQLLHTGRFVHHLTEDGHDHGAPEERELFSISIPGQLRGRVVSAAVGVPVLVNE</sequence>
<dbReference type="PROSITE" id="PS51257">
    <property type="entry name" value="PROKAR_LIPOPROTEIN"/>
    <property type="match status" value="1"/>
</dbReference>
<evidence type="ECO:0000256" key="1">
    <source>
        <dbReference type="SAM" id="MobiDB-lite"/>
    </source>
</evidence>
<comment type="caution">
    <text evidence="3">The sequence shown here is derived from an EMBL/GenBank/DDBJ whole genome shotgun (WGS) entry which is preliminary data.</text>
</comment>
<keyword evidence="2" id="KW-0732">Signal</keyword>
<protein>
    <submittedName>
        <fullName evidence="3">Uncharacterized protein</fullName>
    </submittedName>
</protein>
<feature type="chain" id="PRO_5021874689" evidence="2">
    <location>
        <begin position="27"/>
        <end position="173"/>
    </location>
</feature>
<dbReference type="RefSeq" id="WP_145775022.1">
    <property type="nucleotide sequence ID" value="NZ_BAAATQ010000003.1"/>
</dbReference>
<name>A0A562IAY2_MICOL</name>
<reference evidence="3 4" key="1">
    <citation type="submission" date="2019-07" db="EMBL/GenBank/DDBJ databases">
        <title>R&amp;d 2014.</title>
        <authorList>
            <person name="Klenk H.-P."/>
        </authorList>
    </citation>
    <scope>NUCLEOTIDE SEQUENCE [LARGE SCALE GENOMIC DNA]</scope>
    <source>
        <strain evidence="3 4">DSM 43868</strain>
    </source>
</reference>
<keyword evidence="4" id="KW-1185">Reference proteome</keyword>
<accession>A0A562IAY2</accession>
<proteinExistence type="predicted"/>
<dbReference type="EMBL" id="VLKE01000001">
    <property type="protein sequence ID" value="TWH68157.1"/>
    <property type="molecule type" value="Genomic_DNA"/>
</dbReference>